<dbReference type="HOGENOM" id="CLU_033332_6_0_10"/>
<organism evidence="6 7">
    <name type="scientific">Algoriphagus machipongonensis</name>
    <dbReference type="NCBI Taxonomy" id="388413"/>
    <lineage>
        <taxon>Bacteria</taxon>
        <taxon>Pseudomonadati</taxon>
        <taxon>Bacteroidota</taxon>
        <taxon>Cytophagia</taxon>
        <taxon>Cytophagales</taxon>
        <taxon>Cyclobacteriaceae</taxon>
        <taxon>Algoriphagus</taxon>
    </lineage>
</organism>
<protein>
    <submittedName>
        <fullName evidence="6">Pleiotropic regulatory protein DegT</fullName>
    </submittedName>
</protein>
<accession>A3I2T5</accession>
<dbReference type="Pfam" id="PF01041">
    <property type="entry name" value="DegT_DnrJ_EryC1"/>
    <property type="match status" value="1"/>
</dbReference>
<dbReference type="EMBL" id="AAXU02000001">
    <property type="protein sequence ID" value="EAZ79389.1"/>
    <property type="molecule type" value="Genomic_DNA"/>
</dbReference>
<dbReference type="Proteomes" id="UP000003919">
    <property type="component" value="Chromosome"/>
</dbReference>
<evidence type="ECO:0000256" key="4">
    <source>
        <dbReference type="PIRSR" id="PIRSR000390-2"/>
    </source>
</evidence>
<evidence type="ECO:0000313" key="6">
    <source>
        <dbReference type="EMBL" id="EAZ79389.1"/>
    </source>
</evidence>
<keyword evidence="7" id="KW-1185">Reference proteome</keyword>
<dbReference type="Gene3D" id="3.90.1150.10">
    <property type="entry name" value="Aspartate Aminotransferase, domain 1"/>
    <property type="match status" value="1"/>
</dbReference>
<dbReference type="InterPro" id="IPR015424">
    <property type="entry name" value="PyrdxlP-dep_Trfase"/>
</dbReference>
<gene>
    <name evidence="6" type="ORF">ALPR1_17113</name>
</gene>
<dbReference type="Gene3D" id="3.40.640.10">
    <property type="entry name" value="Type I PLP-dependent aspartate aminotransferase-like (Major domain)"/>
    <property type="match status" value="1"/>
</dbReference>
<feature type="modified residue" description="N6-(pyridoxal phosphate)lysine" evidence="4">
    <location>
        <position position="184"/>
    </location>
</feature>
<comment type="caution">
    <text evidence="6">The sequence shown here is derived from an EMBL/GenBank/DDBJ whole genome shotgun (WGS) entry which is preliminary data.</text>
</comment>
<dbReference type="PANTHER" id="PTHR30244:SF36">
    <property type="entry name" value="3-OXO-GLUCOSE-6-PHOSPHATE:GLUTAMATE AMINOTRANSFERASE"/>
    <property type="match status" value="1"/>
</dbReference>
<dbReference type="OrthoDB" id="9804264at2"/>
<evidence type="ECO:0000256" key="1">
    <source>
        <dbReference type="ARBA" id="ARBA00022898"/>
    </source>
</evidence>
<evidence type="ECO:0000256" key="3">
    <source>
        <dbReference type="PIRSR" id="PIRSR000390-1"/>
    </source>
</evidence>
<proteinExistence type="inferred from homology"/>
<dbReference type="InterPro" id="IPR015421">
    <property type="entry name" value="PyrdxlP-dep_Trfase_major"/>
</dbReference>
<dbReference type="eggNOG" id="COG0399">
    <property type="taxonomic scope" value="Bacteria"/>
</dbReference>
<dbReference type="PANTHER" id="PTHR30244">
    <property type="entry name" value="TRANSAMINASE"/>
    <property type="match status" value="1"/>
</dbReference>
<dbReference type="InterPro" id="IPR000653">
    <property type="entry name" value="DegT/StrS_aminotransferase"/>
</dbReference>
<evidence type="ECO:0000313" key="7">
    <source>
        <dbReference type="Proteomes" id="UP000003919"/>
    </source>
</evidence>
<dbReference type="InterPro" id="IPR015422">
    <property type="entry name" value="PyrdxlP-dep_Trfase_small"/>
</dbReference>
<reference evidence="6 7" key="1">
    <citation type="journal article" date="2011" name="J. Bacteriol.">
        <title>Complete genome sequence of Algoriphagus sp. PR1, bacterial prey of a colony-forming choanoflagellate.</title>
        <authorList>
            <person name="Alegado R.A."/>
            <person name="Ferriera S."/>
            <person name="Nusbaum C."/>
            <person name="Young S.K."/>
            <person name="Zeng Q."/>
            <person name="Imamovic A."/>
            <person name="Fairclough S.R."/>
            <person name="King N."/>
        </authorList>
    </citation>
    <scope>NUCLEOTIDE SEQUENCE [LARGE SCALE GENOMIC DNA]</scope>
    <source>
        <strain evidence="6 7">PR1</strain>
    </source>
</reference>
<feature type="active site" description="Proton acceptor" evidence="3">
    <location>
        <position position="184"/>
    </location>
</feature>
<evidence type="ECO:0000256" key="5">
    <source>
        <dbReference type="RuleBase" id="RU004508"/>
    </source>
</evidence>
<dbReference type="PIRSF" id="PIRSF000390">
    <property type="entry name" value="PLP_StrS"/>
    <property type="match status" value="1"/>
</dbReference>
<dbReference type="GO" id="GO:0008483">
    <property type="term" value="F:transaminase activity"/>
    <property type="evidence" value="ECO:0007669"/>
    <property type="project" value="TreeGrafter"/>
</dbReference>
<dbReference type="AlphaFoldDB" id="A3I2T5"/>
<dbReference type="GO" id="GO:0030170">
    <property type="term" value="F:pyridoxal phosphate binding"/>
    <property type="evidence" value="ECO:0007669"/>
    <property type="project" value="TreeGrafter"/>
</dbReference>
<comment type="similarity">
    <text evidence="2 5">Belongs to the DegT/DnrJ/EryC1 family.</text>
</comment>
<name>A3I2T5_9BACT</name>
<sequence>MEIPFLNLSQIAPKIQDSLKAKFTEMLEKGMYSGGTEVEKLEKSISSYLKASFSVSCANGSDALEIALRGLGIGAGDEVIVPALTWVSTAEAVSLIGAQPVFWDTDEDGLLAENWHQAITEKTKAVIPVHLYGKMPAMDSLVKKAKEHKLFVVEDAAQAFGAFQSGKAAGTWGDVGCLSFYPTKNLGALGEAGMCITADSELANRLRLLLNHGQIKRDQHLLVGRNSRIDSIQAGFINVFFEYWAEMQAIRKKLALRYIESLISIDLLRLPSGVDQLDYNGHLFVIQTENRDSLKRYLEGHGVKTSIHYPDILPDMKPFLTSGEFETARKISKKGLSLPLNPWLKEEEQAFIIEKIRLFFK</sequence>
<evidence type="ECO:0000256" key="2">
    <source>
        <dbReference type="ARBA" id="ARBA00037999"/>
    </source>
</evidence>
<dbReference type="SUPFAM" id="SSF53383">
    <property type="entry name" value="PLP-dependent transferases"/>
    <property type="match status" value="1"/>
</dbReference>
<keyword evidence="1 4" id="KW-0663">Pyridoxal phosphate</keyword>
<dbReference type="STRING" id="388413.ALPR1_17113"/>
<dbReference type="EMBL" id="CM001023">
    <property type="protein sequence ID" value="EAZ79389.1"/>
    <property type="molecule type" value="Genomic_DNA"/>
</dbReference>
<dbReference type="CDD" id="cd00616">
    <property type="entry name" value="AHBA_syn"/>
    <property type="match status" value="1"/>
</dbReference>
<dbReference type="RefSeq" id="WP_008202335.1">
    <property type="nucleotide sequence ID" value="NZ_CM001023.1"/>
</dbReference>
<dbReference type="GO" id="GO:0000271">
    <property type="term" value="P:polysaccharide biosynthetic process"/>
    <property type="evidence" value="ECO:0007669"/>
    <property type="project" value="TreeGrafter"/>
</dbReference>